<sequence>MTRRGKEGRDDKKREGKYVPLHHVPLHHVPLHHVPLQHVTIRLVSRLNISHPHLSIPSEPSQFNVHKQCEVTSTTHRAAATRGLHRAKGDPLEDSSITTLPG</sequence>
<accession>A0AAE1UL85</accession>
<reference evidence="2" key="1">
    <citation type="submission" date="2023-11" db="EMBL/GenBank/DDBJ databases">
        <title>Genome assemblies of two species of porcelain crab, Petrolisthes cinctipes and Petrolisthes manimaculis (Anomura: Porcellanidae).</title>
        <authorList>
            <person name="Angst P."/>
        </authorList>
    </citation>
    <scope>NUCLEOTIDE SEQUENCE</scope>
    <source>
        <strain evidence="2">PB745_02</strain>
        <tissue evidence="2">Gill</tissue>
    </source>
</reference>
<feature type="region of interest" description="Disordered" evidence="1">
    <location>
        <begin position="74"/>
        <end position="102"/>
    </location>
</feature>
<dbReference type="Proteomes" id="UP001292094">
    <property type="component" value="Unassembled WGS sequence"/>
</dbReference>
<proteinExistence type="predicted"/>
<dbReference type="AlphaFoldDB" id="A0AAE1UL85"/>
<keyword evidence="3" id="KW-1185">Reference proteome</keyword>
<dbReference type="EMBL" id="JAWZYT010000349">
    <property type="protein sequence ID" value="KAK4324576.1"/>
    <property type="molecule type" value="Genomic_DNA"/>
</dbReference>
<protein>
    <submittedName>
        <fullName evidence="2">Uncharacterized protein</fullName>
    </submittedName>
</protein>
<comment type="caution">
    <text evidence="2">The sequence shown here is derived from an EMBL/GenBank/DDBJ whole genome shotgun (WGS) entry which is preliminary data.</text>
</comment>
<evidence type="ECO:0000313" key="2">
    <source>
        <dbReference type="EMBL" id="KAK4324576.1"/>
    </source>
</evidence>
<evidence type="ECO:0000256" key="1">
    <source>
        <dbReference type="SAM" id="MobiDB-lite"/>
    </source>
</evidence>
<evidence type="ECO:0000313" key="3">
    <source>
        <dbReference type="Proteomes" id="UP001292094"/>
    </source>
</evidence>
<gene>
    <name evidence="2" type="ORF">Pmani_004787</name>
</gene>
<organism evidence="2 3">
    <name type="scientific">Petrolisthes manimaculis</name>
    <dbReference type="NCBI Taxonomy" id="1843537"/>
    <lineage>
        <taxon>Eukaryota</taxon>
        <taxon>Metazoa</taxon>
        <taxon>Ecdysozoa</taxon>
        <taxon>Arthropoda</taxon>
        <taxon>Crustacea</taxon>
        <taxon>Multicrustacea</taxon>
        <taxon>Malacostraca</taxon>
        <taxon>Eumalacostraca</taxon>
        <taxon>Eucarida</taxon>
        <taxon>Decapoda</taxon>
        <taxon>Pleocyemata</taxon>
        <taxon>Anomura</taxon>
        <taxon>Galatheoidea</taxon>
        <taxon>Porcellanidae</taxon>
        <taxon>Petrolisthes</taxon>
    </lineage>
</organism>
<name>A0AAE1UL85_9EUCA</name>